<proteinExistence type="predicted"/>
<dbReference type="AlphaFoldDB" id="A0A9P1EMC6"/>
<keyword evidence="4" id="KW-1185">Reference proteome</keyword>
<feature type="region of interest" description="Disordered" evidence="1">
    <location>
        <begin position="130"/>
        <end position="150"/>
    </location>
</feature>
<sequence>MRDVRSSEHGGVHGDKYCDGLGLGWQLLNRLGNGNSSWETEIAAAPRATKATFRPHRRRLFLFAAVRLPSGYSTSPARSPPSYACRRLARRRYTPATTLARRRLLRLPVDFSGPHRRSCKCIIIISDGDGDEPGHNQDPHGGGGGQRDSEGRKIIEFADTDVVIGEWAEEFKSFLGKMVRSRVSINIDSWKKVSKANKDQIFKEIQHDYAVEDNMKKPLLKKLGKMHRDWRNRLRSGFINKTRQVGKDCGEAFEKYKDQLTKEEWDSFVAKTMTPEFVALSEKNKQAALQNIYPHHMGRSGYVLSIPKWKEQGLLDQFLTGSEVDSTNSSTTTSGDIPRHVTWFCARSGLTADGHIVFPGNTESMREKKEKLDKLQEDVAAGTWKPSGRHDILTEVVGKPDYPGRARGVGGGVGYTHVFDRESRSTHRDKVGNLSDVDLKQLQERLMKDMQHYFVPRSEVPIGDSMPASEAAHVDTMNSVAPHFKKTFIDDASCRLAVESHTYPDDKSLDFVAMAVAYNTPVRSLIHNVPMCENTIKVNICMTYREFEDCPLLYPNEAADMNVVADDVGSYVQWPSHLVFLRERNHRLSQKRRMELRKKYPLS</sequence>
<dbReference type="OrthoDB" id="1710422at2759"/>
<feature type="domain" description="DUF8039" evidence="2">
    <location>
        <begin position="492"/>
        <end position="581"/>
    </location>
</feature>
<comment type="caution">
    <text evidence="3">The sequence shown here is derived from an EMBL/GenBank/DDBJ whole genome shotgun (WGS) entry which is preliminary data.</text>
</comment>
<evidence type="ECO:0000259" key="2">
    <source>
        <dbReference type="Pfam" id="PF26133"/>
    </source>
</evidence>
<gene>
    <name evidence="3" type="ORF">CEURO_LOCUS20991</name>
</gene>
<dbReference type="Proteomes" id="UP001152484">
    <property type="component" value="Unassembled WGS sequence"/>
</dbReference>
<evidence type="ECO:0000256" key="1">
    <source>
        <dbReference type="SAM" id="MobiDB-lite"/>
    </source>
</evidence>
<organism evidence="3 4">
    <name type="scientific">Cuscuta europaea</name>
    <name type="common">European dodder</name>
    <dbReference type="NCBI Taxonomy" id="41803"/>
    <lineage>
        <taxon>Eukaryota</taxon>
        <taxon>Viridiplantae</taxon>
        <taxon>Streptophyta</taxon>
        <taxon>Embryophyta</taxon>
        <taxon>Tracheophyta</taxon>
        <taxon>Spermatophyta</taxon>
        <taxon>Magnoliopsida</taxon>
        <taxon>eudicotyledons</taxon>
        <taxon>Gunneridae</taxon>
        <taxon>Pentapetalae</taxon>
        <taxon>asterids</taxon>
        <taxon>lamiids</taxon>
        <taxon>Solanales</taxon>
        <taxon>Convolvulaceae</taxon>
        <taxon>Cuscuteae</taxon>
        <taxon>Cuscuta</taxon>
        <taxon>Cuscuta subgen. Cuscuta</taxon>
    </lineage>
</organism>
<dbReference type="PANTHER" id="PTHR33018">
    <property type="entry name" value="OS10G0338966 PROTEIN-RELATED"/>
    <property type="match status" value="1"/>
</dbReference>
<evidence type="ECO:0000313" key="3">
    <source>
        <dbReference type="EMBL" id="CAH9116041.1"/>
    </source>
</evidence>
<name>A0A9P1EMC6_CUSEU</name>
<dbReference type="Pfam" id="PF26133">
    <property type="entry name" value="DUF8039"/>
    <property type="match status" value="1"/>
</dbReference>
<dbReference type="PANTHER" id="PTHR33018:SF34">
    <property type="entry name" value="OS02G0472350 PROTEIN"/>
    <property type="match status" value="1"/>
</dbReference>
<accession>A0A9P1EMC6</accession>
<reference evidence="3" key="1">
    <citation type="submission" date="2022-07" db="EMBL/GenBank/DDBJ databases">
        <authorList>
            <person name="Macas J."/>
            <person name="Novak P."/>
            <person name="Neumann P."/>
        </authorList>
    </citation>
    <scope>NUCLEOTIDE SEQUENCE</scope>
</reference>
<evidence type="ECO:0000313" key="4">
    <source>
        <dbReference type="Proteomes" id="UP001152484"/>
    </source>
</evidence>
<protein>
    <recommendedName>
        <fullName evidence="2">DUF8039 domain-containing protein</fullName>
    </recommendedName>
</protein>
<dbReference type="EMBL" id="CAMAPE010000070">
    <property type="protein sequence ID" value="CAH9116041.1"/>
    <property type="molecule type" value="Genomic_DNA"/>
</dbReference>
<dbReference type="InterPro" id="IPR058352">
    <property type="entry name" value="DUF8039"/>
</dbReference>